<evidence type="ECO:0000313" key="1">
    <source>
        <dbReference type="EMBL" id="MES0873735.1"/>
    </source>
</evidence>
<keyword evidence="2" id="KW-1185">Reference proteome</keyword>
<protein>
    <submittedName>
        <fullName evidence="1">Uncharacterized protein</fullName>
    </submittedName>
</protein>
<comment type="caution">
    <text evidence="1">The sequence shown here is derived from an EMBL/GenBank/DDBJ whole genome shotgun (WGS) entry which is preliminary data.</text>
</comment>
<accession>A0ABV2A910</accession>
<organism evidence="1 2">
    <name type="scientific">Sinimarinibacterium thermocellulolyticum</name>
    <dbReference type="NCBI Taxonomy" id="3170016"/>
    <lineage>
        <taxon>Bacteria</taxon>
        <taxon>Pseudomonadati</taxon>
        <taxon>Pseudomonadota</taxon>
        <taxon>Gammaproteobacteria</taxon>
        <taxon>Nevskiales</taxon>
        <taxon>Nevskiaceae</taxon>
        <taxon>Sinimarinibacterium</taxon>
    </lineage>
</organism>
<proteinExistence type="predicted"/>
<dbReference type="Proteomes" id="UP001465331">
    <property type="component" value="Unassembled WGS sequence"/>
</dbReference>
<dbReference type="EMBL" id="JBEPIJ010000006">
    <property type="protein sequence ID" value="MES0873735.1"/>
    <property type="molecule type" value="Genomic_DNA"/>
</dbReference>
<sequence>MPSQKRPLDALTEVLGGAAVPGLEKLDDAELQTLVDAVRSARREQQRQLAQATDAALGHLPLLLRGAVRKILLPH</sequence>
<name>A0ABV2A910_9GAMM</name>
<evidence type="ECO:0000313" key="2">
    <source>
        <dbReference type="Proteomes" id="UP001465331"/>
    </source>
</evidence>
<reference evidence="1 2" key="1">
    <citation type="submission" date="2024-06" db="EMBL/GenBank/DDBJ databases">
        <authorList>
            <person name="Li Z."/>
            <person name="Jiang Y."/>
        </authorList>
    </citation>
    <scope>NUCLEOTIDE SEQUENCE [LARGE SCALE GENOMIC DNA]</scope>
    <source>
        <strain evidence="1 2">HSW-8</strain>
    </source>
</reference>
<gene>
    <name evidence="1" type="ORF">ABSH63_06935</name>
</gene>
<dbReference type="RefSeq" id="WP_352888565.1">
    <property type="nucleotide sequence ID" value="NZ_JBEPIJ010000006.1"/>
</dbReference>